<keyword evidence="3 21" id="KW-0812">Transmembrane</keyword>
<keyword evidence="23" id="KW-1185">Reference proteome</keyword>
<comment type="caution">
    <text evidence="22">The sequence shown here is derived from an EMBL/GenBank/DDBJ whole genome shotgun (WGS) entry which is preliminary data.</text>
</comment>
<organism evidence="22 23">
    <name type="scientific">Raphidocelis subcapitata</name>
    <dbReference type="NCBI Taxonomy" id="307507"/>
    <lineage>
        <taxon>Eukaryota</taxon>
        <taxon>Viridiplantae</taxon>
        <taxon>Chlorophyta</taxon>
        <taxon>core chlorophytes</taxon>
        <taxon>Chlorophyceae</taxon>
        <taxon>CS clade</taxon>
        <taxon>Sphaeropleales</taxon>
        <taxon>Selenastraceae</taxon>
        <taxon>Raphidocelis</taxon>
    </lineage>
</organism>
<comment type="pathway">
    <text evidence="13">Lipid metabolism; leukotriene C4 biosynthesis.</text>
</comment>
<dbReference type="GO" id="GO:0006691">
    <property type="term" value="P:leukotriene metabolic process"/>
    <property type="evidence" value="ECO:0007669"/>
    <property type="project" value="UniProtKB-ARBA"/>
</dbReference>
<gene>
    <name evidence="22" type="ORF">Rsub_04623</name>
</gene>
<evidence type="ECO:0000256" key="7">
    <source>
        <dbReference type="ARBA" id="ARBA00023098"/>
    </source>
</evidence>
<evidence type="ECO:0000256" key="6">
    <source>
        <dbReference type="ARBA" id="ARBA00023002"/>
    </source>
</evidence>
<dbReference type="EC" id="4.4.1.20" evidence="15"/>
<keyword evidence="11" id="KW-0456">Lyase</keyword>
<dbReference type="PANTHER" id="PTHR10250">
    <property type="entry name" value="MICROSOMAL GLUTATHIONE S-TRANSFERASE"/>
    <property type="match status" value="1"/>
</dbReference>
<evidence type="ECO:0000313" key="23">
    <source>
        <dbReference type="Proteomes" id="UP000247498"/>
    </source>
</evidence>
<evidence type="ECO:0000256" key="5">
    <source>
        <dbReference type="ARBA" id="ARBA00022989"/>
    </source>
</evidence>
<evidence type="ECO:0000256" key="18">
    <source>
        <dbReference type="ARBA" id="ARBA00069748"/>
    </source>
</evidence>
<comment type="catalytic activity">
    <reaction evidence="16">
        <text>leukotriene C4 = leukotriene A4 + glutathione</text>
        <dbReference type="Rhea" id="RHEA:17617"/>
        <dbReference type="ChEBI" id="CHEBI:57463"/>
        <dbReference type="ChEBI" id="CHEBI:57925"/>
        <dbReference type="ChEBI" id="CHEBI:57973"/>
        <dbReference type="EC" id="4.4.1.20"/>
    </reaction>
    <physiologicalReaction direction="right-to-left" evidence="16">
        <dbReference type="Rhea" id="RHEA:17619"/>
    </physiologicalReaction>
</comment>
<comment type="pathway">
    <text evidence="14">Lipid metabolism; arachidonate metabolism.</text>
</comment>
<dbReference type="GO" id="GO:0005783">
    <property type="term" value="C:endoplasmic reticulum"/>
    <property type="evidence" value="ECO:0007669"/>
    <property type="project" value="TreeGrafter"/>
</dbReference>
<keyword evidence="9 21" id="KW-0472">Membrane</keyword>
<keyword evidence="4" id="KW-1000">Mitochondrion outer membrane</keyword>
<keyword evidence="2 22" id="KW-0808">Transferase</keyword>
<evidence type="ECO:0000256" key="15">
    <source>
        <dbReference type="ARBA" id="ARBA00039056"/>
    </source>
</evidence>
<proteinExistence type="predicted"/>
<dbReference type="AlphaFoldDB" id="A0A2V0NYX3"/>
<evidence type="ECO:0000256" key="1">
    <source>
        <dbReference type="ARBA" id="ARBA00004374"/>
    </source>
</evidence>
<keyword evidence="10" id="KW-0564">Palmitate</keyword>
<evidence type="ECO:0000256" key="14">
    <source>
        <dbReference type="ARBA" id="ARBA00037916"/>
    </source>
</evidence>
<evidence type="ECO:0000256" key="12">
    <source>
        <dbReference type="ARBA" id="ARBA00023288"/>
    </source>
</evidence>
<evidence type="ECO:0000256" key="3">
    <source>
        <dbReference type="ARBA" id="ARBA00022692"/>
    </source>
</evidence>
<feature type="transmembrane region" description="Helical" evidence="21">
    <location>
        <begin position="154"/>
        <end position="177"/>
    </location>
</feature>
<dbReference type="SUPFAM" id="SSF161084">
    <property type="entry name" value="MAPEG domain-like"/>
    <property type="match status" value="1"/>
</dbReference>
<dbReference type="PANTHER" id="PTHR10250:SF26">
    <property type="entry name" value="GLUTATHIONE S-TRANSFERASE 3, MITOCHONDRIAL"/>
    <property type="match status" value="1"/>
</dbReference>
<dbReference type="GO" id="GO:0004602">
    <property type="term" value="F:glutathione peroxidase activity"/>
    <property type="evidence" value="ECO:0007669"/>
    <property type="project" value="TreeGrafter"/>
</dbReference>
<dbReference type="InterPro" id="IPR023352">
    <property type="entry name" value="MAPEG-like_dom_sf"/>
</dbReference>
<dbReference type="InterPro" id="IPR050997">
    <property type="entry name" value="MAPEG"/>
</dbReference>
<evidence type="ECO:0000256" key="9">
    <source>
        <dbReference type="ARBA" id="ARBA00023136"/>
    </source>
</evidence>
<keyword evidence="5 21" id="KW-1133">Transmembrane helix</keyword>
<name>A0A2V0NYX3_9CHLO</name>
<dbReference type="GO" id="GO:0004364">
    <property type="term" value="F:glutathione transferase activity"/>
    <property type="evidence" value="ECO:0007669"/>
    <property type="project" value="TreeGrafter"/>
</dbReference>
<evidence type="ECO:0000256" key="2">
    <source>
        <dbReference type="ARBA" id="ARBA00022679"/>
    </source>
</evidence>
<evidence type="ECO:0000256" key="13">
    <source>
        <dbReference type="ARBA" id="ARBA00037884"/>
    </source>
</evidence>
<dbReference type="GO" id="GO:0004464">
    <property type="term" value="F:leukotriene-C4 synthase activity"/>
    <property type="evidence" value="ECO:0007669"/>
    <property type="project" value="UniProtKB-EC"/>
</dbReference>
<dbReference type="GO" id="GO:0006629">
    <property type="term" value="P:lipid metabolic process"/>
    <property type="evidence" value="ECO:0007669"/>
    <property type="project" value="UniProtKB-KW"/>
</dbReference>
<keyword evidence="8" id="KW-0496">Mitochondrion</keyword>
<comment type="subcellular location">
    <subcellularLocation>
        <location evidence="1">Mitochondrion outer membrane</location>
        <topology evidence="1">Multi-pass membrane protein</topology>
    </subcellularLocation>
</comment>
<dbReference type="GO" id="GO:0005741">
    <property type="term" value="C:mitochondrial outer membrane"/>
    <property type="evidence" value="ECO:0007669"/>
    <property type="project" value="UniProtKB-SubCell"/>
</dbReference>
<evidence type="ECO:0000313" key="22">
    <source>
        <dbReference type="EMBL" id="GBF92519.1"/>
    </source>
</evidence>
<dbReference type="OrthoDB" id="410651at2759"/>
<evidence type="ECO:0000256" key="21">
    <source>
        <dbReference type="SAM" id="Phobius"/>
    </source>
</evidence>
<feature type="transmembrane region" description="Helical" evidence="21">
    <location>
        <begin position="106"/>
        <end position="134"/>
    </location>
</feature>
<keyword evidence="6" id="KW-0560">Oxidoreductase</keyword>
<comment type="catalytic activity">
    <reaction evidence="17">
        <text>15-deoxy-Delta(12,14)-prostaglandin J2 + glutathione = 15-deoxy-Delta(12,14)-prostaglandin J2-S-(R)-glutathione</text>
        <dbReference type="Rhea" id="RHEA:75963"/>
        <dbReference type="ChEBI" id="CHEBI:57925"/>
        <dbReference type="ChEBI" id="CHEBI:85236"/>
        <dbReference type="ChEBI" id="CHEBI:194498"/>
    </reaction>
    <physiologicalReaction direction="left-to-right" evidence="17">
        <dbReference type="Rhea" id="RHEA:75964"/>
    </physiologicalReaction>
</comment>
<reference evidence="22 23" key="1">
    <citation type="journal article" date="2018" name="Sci. Rep.">
        <title>Raphidocelis subcapitata (=Pseudokirchneriella subcapitata) provides an insight into genome evolution and environmental adaptations in the Sphaeropleales.</title>
        <authorList>
            <person name="Suzuki S."/>
            <person name="Yamaguchi H."/>
            <person name="Nakajima N."/>
            <person name="Kawachi M."/>
        </authorList>
    </citation>
    <scope>NUCLEOTIDE SEQUENCE [LARGE SCALE GENOMIC DNA]</scope>
    <source>
        <strain evidence="22 23">NIES-35</strain>
    </source>
</reference>
<evidence type="ECO:0000256" key="8">
    <source>
        <dbReference type="ARBA" id="ARBA00023128"/>
    </source>
</evidence>
<dbReference type="Proteomes" id="UP000247498">
    <property type="component" value="Unassembled WGS sequence"/>
</dbReference>
<evidence type="ECO:0000256" key="16">
    <source>
        <dbReference type="ARBA" id="ARBA00049298"/>
    </source>
</evidence>
<evidence type="ECO:0000256" key="4">
    <source>
        <dbReference type="ARBA" id="ARBA00022787"/>
    </source>
</evidence>
<evidence type="ECO:0000256" key="20">
    <source>
        <dbReference type="ARBA" id="ARBA00076908"/>
    </source>
</evidence>
<keyword evidence="12" id="KW-0449">Lipoprotein</keyword>
<dbReference type="InParanoid" id="A0A2V0NYX3"/>
<evidence type="ECO:0000256" key="17">
    <source>
        <dbReference type="ARBA" id="ARBA00051411"/>
    </source>
</evidence>
<evidence type="ECO:0000256" key="11">
    <source>
        <dbReference type="ARBA" id="ARBA00023239"/>
    </source>
</evidence>
<keyword evidence="7" id="KW-0443">Lipid metabolism</keyword>
<evidence type="ECO:0000256" key="10">
    <source>
        <dbReference type="ARBA" id="ARBA00023139"/>
    </source>
</evidence>
<dbReference type="GO" id="GO:0005635">
    <property type="term" value="C:nuclear envelope"/>
    <property type="evidence" value="ECO:0007669"/>
    <property type="project" value="TreeGrafter"/>
</dbReference>
<dbReference type="FunFam" id="1.20.120.550:FF:000004">
    <property type="entry name" value="Microsomal glutathione S-transferase 3"/>
    <property type="match status" value="1"/>
</dbReference>
<dbReference type="Pfam" id="PF01124">
    <property type="entry name" value="MAPEG"/>
    <property type="match status" value="1"/>
</dbReference>
<sequence length="178" mass="18825">MISRAPLIRPLRRTAVAARAPALRTARRSGGVVVQAAAGALPATYGYVIASTAFTAAVLQWQAIRVAVARKKFGIEYPQMYAEGNGEEARIFNCTQRSHQNTLETAPAMCIMVAMLGLVHPVTAAVLNLVWAVGRIFYATGYSTGDPKKRLPGAAASGLAYLASIIITLVTGLRVALA</sequence>
<dbReference type="STRING" id="307507.A0A2V0NYX3"/>
<protein>
    <recommendedName>
        <fullName evidence="18">Glutathione S-transferase 3, mitochondrial</fullName>
        <ecNumber evidence="15">4.4.1.20</ecNumber>
    </recommendedName>
    <alternativeName>
        <fullName evidence="19">Glutathione peroxidase MGST3</fullName>
    </alternativeName>
    <alternativeName>
        <fullName evidence="20">LTC4 synthase MGST3</fullName>
    </alternativeName>
</protein>
<accession>A0A2V0NYX3</accession>
<dbReference type="Gene3D" id="1.20.120.550">
    <property type="entry name" value="Membrane associated eicosanoid/glutathione metabolism-like domain"/>
    <property type="match status" value="1"/>
</dbReference>
<dbReference type="EMBL" id="BDRX01000032">
    <property type="protein sequence ID" value="GBF92519.1"/>
    <property type="molecule type" value="Genomic_DNA"/>
</dbReference>
<evidence type="ECO:0000256" key="19">
    <source>
        <dbReference type="ARBA" id="ARBA00075145"/>
    </source>
</evidence>
<dbReference type="InterPro" id="IPR001129">
    <property type="entry name" value="Membr-assoc_MAPEG"/>
</dbReference>